<reference evidence="4" key="1">
    <citation type="journal article" date="2019" name="Int. J. Syst. Evol. Microbiol.">
        <title>The Global Catalogue of Microorganisms (GCM) 10K type strain sequencing project: providing services to taxonomists for standard genome sequencing and annotation.</title>
        <authorList>
            <consortium name="The Broad Institute Genomics Platform"/>
            <consortium name="The Broad Institute Genome Sequencing Center for Infectious Disease"/>
            <person name="Wu L."/>
            <person name="Ma J."/>
        </authorList>
    </citation>
    <scope>NUCLEOTIDE SEQUENCE [LARGE SCALE GENOMIC DNA]</scope>
    <source>
        <strain evidence="4">JCM 18715</strain>
    </source>
</reference>
<evidence type="ECO:0000256" key="1">
    <source>
        <dbReference type="SAM" id="MobiDB-lite"/>
    </source>
</evidence>
<feature type="region of interest" description="Disordered" evidence="1">
    <location>
        <begin position="1"/>
        <end position="33"/>
    </location>
</feature>
<proteinExistence type="predicted"/>
<evidence type="ECO:0000256" key="2">
    <source>
        <dbReference type="SAM" id="Phobius"/>
    </source>
</evidence>
<dbReference type="Proteomes" id="UP001500547">
    <property type="component" value="Unassembled WGS sequence"/>
</dbReference>
<feature type="transmembrane region" description="Helical" evidence="2">
    <location>
        <begin position="106"/>
        <end position="130"/>
    </location>
</feature>
<gene>
    <name evidence="3" type="ORF">GCM10025770_32020</name>
</gene>
<accession>A0ABP9QZW9</accession>
<evidence type="ECO:0000313" key="3">
    <source>
        <dbReference type="EMBL" id="GAA5169889.1"/>
    </source>
</evidence>
<protein>
    <submittedName>
        <fullName evidence="3">Uncharacterized protein</fullName>
    </submittedName>
</protein>
<feature type="transmembrane region" description="Helical" evidence="2">
    <location>
        <begin position="59"/>
        <end position="79"/>
    </location>
</feature>
<organism evidence="3 4">
    <name type="scientific">Viridibacterium curvum</name>
    <dbReference type="NCBI Taxonomy" id="1101404"/>
    <lineage>
        <taxon>Bacteria</taxon>
        <taxon>Pseudomonadati</taxon>
        <taxon>Pseudomonadota</taxon>
        <taxon>Betaproteobacteria</taxon>
        <taxon>Rhodocyclales</taxon>
        <taxon>Rhodocyclaceae</taxon>
        <taxon>Viridibacterium</taxon>
    </lineage>
</organism>
<keyword evidence="2" id="KW-0472">Membrane</keyword>
<keyword evidence="4" id="KW-1185">Reference proteome</keyword>
<dbReference type="RefSeq" id="WP_345534113.1">
    <property type="nucleotide sequence ID" value="NZ_BAABLD010000015.1"/>
</dbReference>
<comment type="caution">
    <text evidence="3">The sequence shown here is derived from an EMBL/GenBank/DDBJ whole genome shotgun (WGS) entry which is preliminary data.</text>
</comment>
<keyword evidence="2" id="KW-1133">Transmembrane helix</keyword>
<dbReference type="EMBL" id="BAABLD010000015">
    <property type="protein sequence ID" value="GAA5169889.1"/>
    <property type="molecule type" value="Genomic_DNA"/>
</dbReference>
<evidence type="ECO:0000313" key="4">
    <source>
        <dbReference type="Proteomes" id="UP001500547"/>
    </source>
</evidence>
<name>A0ABP9QZW9_9RHOO</name>
<sequence>MSQGHNPYAPPQSPVYEVGQEGENTSGMGKGHPIPEDVKGWGWGPFVLSWIWALGNKTYIGLLALVPYVGLIVSIYLGIKGRELAWQNKRWDSVEHFNRIQRRWSFWALVLFILIPAIGIAAAILIPLLAR</sequence>
<keyword evidence="2" id="KW-0812">Transmembrane</keyword>